<reference evidence="2" key="2">
    <citation type="submission" date="2020-09" db="EMBL/GenBank/DDBJ databases">
        <authorList>
            <person name="Sun Q."/>
            <person name="Kim S."/>
        </authorList>
    </citation>
    <scope>NUCLEOTIDE SEQUENCE</scope>
    <source>
        <strain evidence="2">KCTC 32501</strain>
    </source>
</reference>
<organism evidence="2 3">
    <name type="scientific">Formosimonas limnophila</name>
    <dbReference type="NCBI Taxonomy" id="1384487"/>
    <lineage>
        <taxon>Bacteria</taxon>
        <taxon>Pseudomonadati</taxon>
        <taxon>Pseudomonadota</taxon>
        <taxon>Betaproteobacteria</taxon>
        <taxon>Burkholderiales</taxon>
        <taxon>Burkholderiaceae</taxon>
        <taxon>Formosimonas</taxon>
    </lineage>
</organism>
<dbReference type="InterPro" id="IPR041657">
    <property type="entry name" value="HTH_17"/>
</dbReference>
<reference evidence="2" key="1">
    <citation type="journal article" date="2014" name="Int. J. Syst. Evol. Microbiol.">
        <title>Complete genome sequence of Corynebacterium casei LMG S-19264T (=DSM 44701T), isolated from a smear-ripened cheese.</title>
        <authorList>
            <consortium name="US DOE Joint Genome Institute (JGI-PGF)"/>
            <person name="Walter F."/>
            <person name="Albersmeier A."/>
            <person name="Kalinowski J."/>
            <person name="Ruckert C."/>
        </authorList>
    </citation>
    <scope>NUCLEOTIDE SEQUENCE</scope>
    <source>
        <strain evidence="2">KCTC 32501</strain>
    </source>
</reference>
<dbReference type="SUPFAM" id="SSF46955">
    <property type="entry name" value="Putative DNA-binding domain"/>
    <property type="match status" value="1"/>
</dbReference>
<evidence type="ECO:0000313" key="2">
    <source>
        <dbReference type="EMBL" id="GHA78237.1"/>
    </source>
</evidence>
<dbReference type="AlphaFoldDB" id="A0A8J3CPD6"/>
<feature type="domain" description="Helix-turn-helix" evidence="1">
    <location>
        <begin position="22"/>
        <end position="72"/>
    </location>
</feature>
<protein>
    <recommendedName>
        <fullName evidence="1">Helix-turn-helix domain-containing protein</fullName>
    </recommendedName>
</protein>
<comment type="caution">
    <text evidence="2">The sequence shown here is derived from an EMBL/GenBank/DDBJ whole genome shotgun (WGS) entry which is preliminary data.</text>
</comment>
<dbReference type="Pfam" id="PF12728">
    <property type="entry name" value="HTH_17"/>
    <property type="match status" value="1"/>
</dbReference>
<sequence length="74" mass="7889">MKSTAITRETNETADSSIPAILTTKQAAAALNRKPQTLQKWASLGIGGITPVRINGRLAWRASDVRALLSSNKA</sequence>
<accession>A0A8J3CPD6</accession>
<dbReference type="RefSeq" id="WP_189493734.1">
    <property type="nucleotide sequence ID" value="NZ_BMZG01000011.1"/>
</dbReference>
<name>A0A8J3CPD6_9BURK</name>
<dbReference type="Proteomes" id="UP000614287">
    <property type="component" value="Unassembled WGS sequence"/>
</dbReference>
<proteinExistence type="predicted"/>
<evidence type="ECO:0000259" key="1">
    <source>
        <dbReference type="Pfam" id="PF12728"/>
    </source>
</evidence>
<keyword evidence="3" id="KW-1185">Reference proteome</keyword>
<dbReference type="EMBL" id="BMZG01000011">
    <property type="protein sequence ID" value="GHA78237.1"/>
    <property type="molecule type" value="Genomic_DNA"/>
</dbReference>
<evidence type="ECO:0000313" key="3">
    <source>
        <dbReference type="Proteomes" id="UP000614287"/>
    </source>
</evidence>
<dbReference type="InterPro" id="IPR009061">
    <property type="entry name" value="DNA-bd_dom_put_sf"/>
</dbReference>
<gene>
    <name evidence="2" type="ORF">GCM10009007_19040</name>
</gene>